<organism evidence="1 2">
    <name type="scientific">Pontibacillus marinus BH030004 = DSM 16465</name>
    <dbReference type="NCBI Taxonomy" id="1385511"/>
    <lineage>
        <taxon>Bacteria</taxon>
        <taxon>Bacillati</taxon>
        <taxon>Bacillota</taxon>
        <taxon>Bacilli</taxon>
        <taxon>Bacillales</taxon>
        <taxon>Bacillaceae</taxon>
        <taxon>Pontibacillus</taxon>
    </lineage>
</organism>
<reference evidence="1 2" key="1">
    <citation type="submission" date="2013-08" db="EMBL/GenBank/DDBJ databases">
        <authorList>
            <person name="Huang J."/>
            <person name="Wang G."/>
        </authorList>
    </citation>
    <scope>NUCLEOTIDE SEQUENCE [LARGE SCALE GENOMIC DNA]</scope>
    <source>
        <strain evidence="1 2">BH030004</strain>
    </source>
</reference>
<accession>A0A0A5HIL8</accession>
<dbReference type="OrthoDB" id="2453381at2"/>
<dbReference type="InterPro" id="IPR046126">
    <property type="entry name" value="DUF6123"/>
</dbReference>
<dbReference type="Proteomes" id="UP000030403">
    <property type="component" value="Unassembled WGS sequence"/>
</dbReference>
<dbReference type="RefSeq" id="WP_036843568.1">
    <property type="nucleotide sequence ID" value="NZ_AULJ01000081.1"/>
</dbReference>
<gene>
    <name evidence="1" type="ORF">N783_03080</name>
</gene>
<comment type="caution">
    <text evidence="1">The sequence shown here is derived from an EMBL/GenBank/DDBJ whole genome shotgun (WGS) entry which is preliminary data.</text>
</comment>
<proteinExistence type="predicted"/>
<name>A0A0A5HIL8_9BACI</name>
<sequence>MAQSKSLGYFIEDLWTKGFRLTDKDIHFIYLGKHYTNSEDWLVILALKVTLQFQFRFVGSFFLGVLEYLSENHPTSRKEAWQLLEQKGISKYNFGLNSNVMKS</sequence>
<dbReference type="AlphaFoldDB" id="A0A0A5HIL8"/>
<protein>
    <submittedName>
        <fullName evidence="1">Uncharacterized protein</fullName>
    </submittedName>
</protein>
<evidence type="ECO:0000313" key="1">
    <source>
        <dbReference type="EMBL" id="KGX83472.1"/>
    </source>
</evidence>
<dbReference type="eggNOG" id="ENOG50333CR">
    <property type="taxonomic scope" value="Bacteria"/>
</dbReference>
<evidence type="ECO:0000313" key="2">
    <source>
        <dbReference type="Proteomes" id="UP000030403"/>
    </source>
</evidence>
<dbReference type="Pfam" id="PF19618">
    <property type="entry name" value="DUF6123"/>
    <property type="match status" value="1"/>
</dbReference>
<keyword evidence="2" id="KW-1185">Reference proteome</keyword>
<dbReference type="EMBL" id="AVPF01000105">
    <property type="protein sequence ID" value="KGX83472.1"/>
    <property type="molecule type" value="Genomic_DNA"/>
</dbReference>